<dbReference type="PANTHER" id="PTHR43385:SF1">
    <property type="entry name" value="RIBOFLAVIN TRANSPORTER RIBJ"/>
    <property type="match status" value="1"/>
</dbReference>
<dbReference type="EMBL" id="CP062983">
    <property type="protein sequence ID" value="QPC83574.1"/>
    <property type="molecule type" value="Genomic_DNA"/>
</dbReference>
<name>A0A7S8EAW7_9CHLR</name>
<feature type="transmembrane region" description="Helical" evidence="6">
    <location>
        <begin position="61"/>
        <end position="79"/>
    </location>
</feature>
<feature type="transmembrane region" description="Helical" evidence="6">
    <location>
        <begin position="318"/>
        <end position="337"/>
    </location>
</feature>
<evidence type="ECO:0000256" key="2">
    <source>
        <dbReference type="ARBA" id="ARBA00022448"/>
    </source>
</evidence>
<feature type="transmembrane region" description="Helical" evidence="6">
    <location>
        <begin position="149"/>
        <end position="168"/>
    </location>
</feature>
<proteinExistence type="predicted"/>
<keyword evidence="5 6" id="KW-0472">Membrane</keyword>
<feature type="transmembrane region" description="Helical" evidence="6">
    <location>
        <begin position="20"/>
        <end position="41"/>
    </location>
</feature>
<gene>
    <name evidence="8" type="ORF">G4Y79_04090</name>
</gene>
<dbReference type="PROSITE" id="PS50850">
    <property type="entry name" value="MFS"/>
    <property type="match status" value="1"/>
</dbReference>
<feature type="transmembrane region" description="Helical" evidence="6">
    <location>
        <begin position="406"/>
        <end position="426"/>
    </location>
</feature>
<keyword evidence="3 6" id="KW-0812">Transmembrane</keyword>
<evidence type="ECO:0000313" key="8">
    <source>
        <dbReference type="EMBL" id="QPC83574.1"/>
    </source>
</evidence>
<dbReference type="GO" id="GO:0005886">
    <property type="term" value="C:plasma membrane"/>
    <property type="evidence" value="ECO:0007669"/>
    <property type="project" value="UniProtKB-SubCell"/>
</dbReference>
<evidence type="ECO:0000256" key="6">
    <source>
        <dbReference type="SAM" id="Phobius"/>
    </source>
</evidence>
<feature type="transmembrane region" description="Helical" evidence="6">
    <location>
        <begin position="343"/>
        <end position="365"/>
    </location>
</feature>
<comment type="subcellular location">
    <subcellularLocation>
        <location evidence="1">Cell membrane</location>
        <topology evidence="1">Multi-pass membrane protein</topology>
    </subcellularLocation>
</comment>
<feature type="transmembrane region" description="Helical" evidence="6">
    <location>
        <begin position="180"/>
        <end position="200"/>
    </location>
</feature>
<feature type="domain" description="Major facilitator superfamily (MFS) profile" evidence="7">
    <location>
        <begin position="24"/>
        <end position="432"/>
    </location>
</feature>
<evidence type="ECO:0000256" key="4">
    <source>
        <dbReference type="ARBA" id="ARBA00022989"/>
    </source>
</evidence>
<evidence type="ECO:0000259" key="7">
    <source>
        <dbReference type="PROSITE" id="PS50850"/>
    </source>
</evidence>
<feature type="transmembrane region" description="Helical" evidence="6">
    <location>
        <begin position="293"/>
        <end position="311"/>
    </location>
</feature>
<dbReference type="Pfam" id="PF07690">
    <property type="entry name" value="MFS_1"/>
    <property type="match status" value="1"/>
</dbReference>
<dbReference type="InterPro" id="IPR011701">
    <property type="entry name" value="MFS"/>
</dbReference>
<feature type="transmembrane region" description="Helical" evidence="6">
    <location>
        <begin position="253"/>
        <end position="273"/>
    </location>
</feature>
<evidence type="ECO:0000256" key="1">
    <source>
        <dbReference type="ARBA" id="ARBA00004651"/>
    </source>
</evidence>
<organism evidence="8 9">
    <name type="scientific">Phototrophicus methaneseepsis</name>
    <dbReference type="NCBI Taxonomy" id="2710758"/>
    <lineage>
        <taxon>Bacteria</taxon>
        <taxon>Bacillati</taxon>
        <taxon>Chloroflexota</taxon>
        <taxon>Candidatus Thermofontia</taxon>
        <taxon>Phototrophicales</taxon>
        <taxon>Phototrophicaceae</taxon>
        <taxon>Phototrophicus</taxon>
    </lineage>
</organism>
<dbReference type="PANTHER" id="PTHR43385">
    <property type="entry name" value="RIBOFLAVIN TRANSPORTER RIBJ"/>
    <property type="match status" value="1"/>
</dbReference>
<dbReference type="Gene3D" id="1.20.1250.20">
    <property type="entry name" value="MFS general substrate transporter like domains"/>
    <property type="match status" value="2"/>
</dbReference>
<feature type="transmembrane region" description="Helical" evidence="6">
    <location>
        <begin position="91"/>
        <end position="109"/>
    </location>
</feature>
<dbReference type="InterPro" id="IPR052983">
    <property type="entry name" value="MFS_Riboflavin_Transporter"/>
</dbReference>
<dbReference type="RefSeq" id="WP_195171640.1">
    <property type="nucleotide sequence ID" value="NZ_CP062983.1"/>
</dbReference>
<dbReference type="Proteomes" id="UP000594468">
    <property type="component" value="Chromosome"/>
</dbReference>
<dbReference type="KEGG" id="pmet:G4Y79_04090"/>
<keyword evidence="9" id="KW-1185">Reference proteome</keyword>
<evidence type="ECO:0000256" key="5">
    <source>
        <dbReference type="ARBA" id="ARBA00023136"/>
    </source>
</evidence>
<dbReference type="AlphaFoldDB" id="A0A7S8EAW7"/>
<dbReference type="SUPFAM" id="SSF103473">
    <property type="entry name" value="MFS general substrate transporter"/>
    <property type="match status" value="1"/>
</dbReference>
<evidence type="ECO:0000313" key="9">
    <source>
        <dbReference type="Proteomes" id="UP000594468"/>
    </source>
</evidence>
<reference evidence="8 9" key="1">
    <citation type="submission" date="2020-02" db="EMBL/GenBank/DDBJ databases">
        <authorList>
            <person name="Zheng R.K."/>
            <person name="Sun C.M."/>
        </authorList>
    </citation>
    <scope>NUCLEOTIDE SEQUENCE [LARGE SCALE GENOMIC DNA]</scope>
    <source>
        <strain evidence="9">rifampicinis</strain>
    </source>
</reference>
<dbReference type="InterPro" id="IPR036259">
    <property type="entry name" value="MFS_trans_sf"/>
</dbReference>
<evidence type="ECO:0000256" key="3">
    <source>
        <dbReference type="ARBA" id="ARBA00022692"/>
    </source>
</evidence>
<feature type="transmembrane region" description="Helical" evidence="6">
    <location>
        <begin position="115"/>
        <end position="142"/>
    </location>
</feature>
<keyword evidence="2" id="KW-0813">Transport</keyword>
<accession>A0A7S8EAW7</accession>
<sequence length="438" mass="48009">MLKSLHLPKTDLVRRTPFFYGWVVWAAATLGLIATSPGQSFTVSLFFDHFIADFNLDRTTVSSMYGLGTFIASLSLTWVGRQIDRVGNRRASTVIAILFAIVLALWTTVMGPFGLLIGFTAIRGLGQGSLSLSSTTVVAQWFERRRGQVLSLMMVIFSLFQSQYILWLEDMLIRYDWRQVWLILAGIMAVVVVPVSWLLLRNKPEDYDMQPDGDDLVDEIMTDVVEAMPDVADGADPVDDGNWTLSEALRTPIFWIFTLGRVLGPTFGTGLILHQVSLFQSLGHDGSLATATFSQFTLMSAVVAIVFGWLMDRFRPGLMLAVQLGALVATMLLATAMSNPTLVPIYAITFAMVMGSGGVFDGTVWPNLFGRRHQGAIRGFVTTINVIGSAVGPVIFGLSYDLTGNYSAALFVGVALALVPLLLSFFAKPPTRRKQKVA</sequence>
<keyword evidence="4 6" id="KW-1133">Transmembrane helix</keyword>
<feature type="transmembrane region" description="Helical" evidence="6">
    <location>
        <begin position="377"/>
        <end position="400"/>
    </location>
</feature>
<dbReference type="GO" id="GO:0022857">
    <property type="term" value="F:transmembrane transporter activity"/>
    <property type="evidence" value="ECO:0007669"/>
    <property type="project" value="InterPro"/>
</dbReference>
<protein>
    <submittedName>
        <fullName evidence="8">MFS transporter</fullName>
    </submittedName>
</protein>
<dbReference type="InterPro" id="IPR020846">
    <property type="entry name" value="MFS_dom"/>
</dbReference>